<feature type="transmembrane region" description="Helical" evidence="8">
    <location>
        <begin position="380"/>
        <end position="405"/>
    </location>
</feature>
<evidence type="ECO:0000259" key="10">
    <source>
        <dbReference type="PROSITE" id="PS01186"/>
    </source>
</evidence>
<comment type="subcellular location">
    <subcellularLocation>
        <location evidence="1">Cell envelope</location>
    </subcellularLocation>
    <subcellularLocation>
        <location evidence="2">Cell outer membrane</location>
    </subcellularLocation>
    <subcellularLocation>
        <location evidence="3">Secreted</location>
    </subcellularLocation>
</comment>
<dbReference type="EMBL" id="MCFH01000019">
    <property type="protein sequence ID" value="ORX51108.1"/>
    <property type="molecule type" value="Genomic_DNA"/>
</dbReference>
<dbReference type="AlphaFoldDB" id="A0A1Y1VAJ2"/>
<feature type="transmembrane region" description="Helical" evidence="8">
    <location>
        <begin position="562"/>
        <end position="580"/>
    </location>
</feature>
<dbReference type="Pfam" id="PF02415">
    <property type="entry name" value="Chlam_PMP"/>
    <property type="match status" value="1"/>
</dbReference>
<reference evidence="11 12" key="2">
    <citation type="submission" date="2016-08" db="EMBL/GenBank/DDBJ databases">
        <title>Pervasive Adenine N6-methylation of Active Genes in Fungi.</title>
        <authorList>
            <consortium name="DOE Joint Genome Institute"/>
            <person name="Mondo S.J."/>
            <person name="Dannebaum R.O."/>
            <person name="Kuo R.C."/>
            <person name="Labutti K."/>
            <person name="Haridas S."/>
            <person name="Kuo A."/>
            <person name="Salamov A."/>
            <person name="Ahrendt S.R."/>
            <person name="Lipzen A."/>
            <person name="Sullivan W."/>
            <person name="Andreopoulos W.B."/>
            <person name="Clum A."/>
            <person name="Lindquist E."/>
            <person name="Daum C."/>
            <person name="Ramamoorthy G.K."/>
            <person name="Gryganskyi A."/>
            <person name="Culley D."/>
            <person name="Magnuson J.K."/>
            <person name="James T.Y."/>
            <person name="O'Malley M.A."/>
            <person name="Stajich J.E."/>
            <person name="Spatafora J.W."/>
            <person name="Visel A."/>
            <person name="Grigoriev I.V."/>
        </authorList>
    </citation>
    <scope>NUCLEOTIDE SEQUENCE [LARGE SCALE GENOMIC DNA]</scope>
    <source>
        <strain evidence="12">finn</strain>
    </source>
</reference>
<dbReference type="InterPro" id="IPR000742">
    <property type="entry name" value="EGF"/>
</dbReference>
<dbReference type="OrthoDB" id="2116838at2759"/>
<keyword evidence="12" id="KW-1185">Reference proteome</keyword>
<reference evidence="11 12" key="1">
    <citation type="submission" date="2016-08" db="EMBL/GenBank/DDBJ databases">
        <title>Genomes of anaerobic fungi encode conserved fungal cellulosomes for biomass hydrolysis.</title>
        <authorList>
            <consortium name="DOE Joint Genome Institute"/>
            <person name="Haitjema C.H."/>
            <person name="Gilmore S.P."/>
            <person name="Henske J.K."/>
            <person name="Solomon K.V."/>
            <person name="De Groot R."/>
            <person name="Kuo A."/>
            <person name="Mondo S.J."/>
            <person name="Salamov A.A."/>
            <person name="Labutti K."/>
            <person name="Zhao Z."/>
            <person name="Chiniquy J."/>
            <person name="Barry K."/>
            <person name="Brewer H.M."/>
            <person name="Purvine S.O."/>
            <person name="Wright A.T."/>
            <person name="Boxma B."/>
            <person name="Van Alen T."/>
            <person name="Hackstein J.H."/>
            <person name="Baker S.E."/>
            <person name="Grigoriev I.V."/>
            <person name="O'Malley M.A."/>
        </authorList>
    </citation>
    <scope>NUCLEOTIDE SEQUENCE [LARGE SCALE GENOMIC DNA]</scope>
    <source>
        <strain evidence="12">finn</strain>
    </source>
</reference>
<evidence type="ECO:0000256" key="2">
    <source>
        <dbReference type="ARBA" id="ARBA00004442"/>
    </source>
</evidence>
<name>A0A1Y1VAJ2_9FUNG</name>
<protein>
    <recommendedName>
        <fullName evidence="9 10">EGF-like domain-containing protein</fullName>
    </recommendedName>
</protein>
<feature type="transmembrane region" description="Helical" evidence="8">
    <location>
        <begin position="417"/>
        <end position="437"/>
    </location>
</feature>
<accession>A0A1Y1VAJ2</accession>
<evidence type="ECO:0000256" key="5">
    <source>
        <dbReference type="ARBA" id="ARBA00022729"/>
    </source>
</evidence>
<organism evidence="11 12">
    <name type="scientific">Piromyces finnis</name>
    <dbReference type="NCBI Taxonomy" id="1754191"/>
    <lineage>
        <taxon>Eukaryota</taxon>
        <taxon>Fungi</taxon>
        <taxon>Fungi incertae sedis</taxon>
        <taxon>Chytridiomycota</taxon>
        <taxon>Chytridiomycota incertae sedis</taxon>
        <taxon>Neocallimastigomycetes</taxon>
        <taxon>Neocallimastigales</taxon>
        <taxon>Neocallimastigaceae</taxon>
        <taxon>Piromyces</taxon>
    </lineage>
</organism>
<proteinExistence type="predicted"/>
<evidence type="ECO:0000259" key="9">
    <source>
        <dbReference type="PROSITE" id="PS00022"/>
    </source>
</evidence>
<comment type="caution">
    <text evidence="11">The sequence shown here is derived from an EMBL/GenBank/DDBJ whole genome shotgun (WGS) entry which is preliminary data.</text>
</comment>
<keyword evidence="8" id="KW-0812">Transmembrane</keyword>
<evidence type="ECO:0000256" key="1">
    <source>
        <dbReference type="ARBA" id="ARBA00004196"/>
    </source>
</evidence>
<dbReference type="InterPro" id="IPR003368">
    <property type="entry name" value="POMP_repeat"/>
</dbReference>
<keyword evidence="4" id="KW-0964">Secreted</keyword>
<feature type="non-terminal residue" evidence="11">
    <location>
        <position position="1"/>
    </location>
</feature>
<dbReference type="PROSITE" id="PS00022">
    <property type="entry name" value="EGF_1"/>
    <property type="match status" value="1"/>
</dbReference>
<evidence type="ECO:0000256" key="3">
    <source>
        <dbReference type="ARBA" id="ARBA00004613"/>
    </source>
</evidence>
<feature type="transmembrane region" description="Helical" evidence="8">
    <location>
        <begin position="639"/>
        <end position="657"/>
    </location>
</feature>
<dbReference type="Proteomes" id="UP000193719">
    <property type="component" value="Unassembled WGS sequence"/>
</dbReference>
<keyword evidence="8" id="KW-1133">Transmembrane helix</keyword>
<dbReference type="GO" id="GO:0005576">
    <property type="term" value="C:extracellular region"/>
    <property type="evidence" value="ECO:0007669"/>
    <property type="project" value="UniProtKB-SubCell"/>
</dbReference>
<evidence type="ECO:0000313" key="11">
    <source>
        <dbReference type="EMBL" id="ORX51108.1"/>
    </source>
</evidence>
<keyword evidence="6 8" id="KW-0472">Membrane</keyword>
<evidence type="ECO:0000256" key="4">
    <source>
        <dbReference type="ARBA" id="ARBA00022525"/>
    </source>
</evidence>
<gene>
    <name evidence="11" type="ORF">BCR36DRAFT_288750</name>
</gene>
<evidence type="ECO:0000256" key="8">
    <source>
        <dbReference type="SAM" id="Phobius"/>
    </source>
</evidence>
<evidence type="ECO:0000313" key="12">
    <source>
        <dbReference type="Proteomes" id="UP000193719"/>
    </source>
</evidence>
<evidence type="ECO:0000256" key="7">
    <source>
        <dbReference type="ARBA" id="ARBA00023237"/>
    </source>
</evidence>
<feature type="domain" description="EGF-like" evidence="9 10">
    <location>
        <begin position="356"/>
        <end position="367"/>
    </location>
</feature>
<dbReference type="PROSITE" id="PS01186">
    <property type="entry name" value="EGF_2"/>
    <property type="match status" value="1"/>
</dbReference>
<evidence type="ECO:0000256" key="6">
    <source>
        <dbReference type="ARBA" id="ARBA00023136"/>
    </source>
</evidence>
<sequence>ISISDFKFIGNTNMNKLDCGSIHFSNDLNISISNSEFSNNYSKSDGGAICISNIKDMNLDLFSNTFKKNYGINGGAIYLTNAEASYDNNKKKHSPRNINENVIKFENNTFIENEAENFGGAVYSNYNKLFLATSKNNEIIKNKAGIMGGGIYTPNSKDQNMFNVMDIKNWKFENNTVNSFINDFTTKPYYISLNTTLKNNRITITSGNFFSLKFLLLDEYNNIINDITKYYSSLTLKLSLSSPDNKNGDNVNFYLTKNIGTFINGVCELNNVKVIANASLYILKISIENYYEEIKFDFPDIEVMVNYCSKHQIAIYDNNNILRCENALCKPECNKENGICYPSEDNLKNDPYKNNCQCNAGYQGKVCDDKIVVDFSKLKLIILIGTIPIVVIVSLFILFLIIYRNENIIKDTGLKQNLQFSFGIIIYFISNLFVTYMDFNGCAINFFLKHVGIITILTVCYENLVINYRLGYKKKNEEKFKFLKDELENVDGECVSYPLNNTTHNNVAKSNEIRYSGKFSVSYLTFKDSETKSENSSWFTDINNSYYKKVKSTHYFHIRIQVLYLFFILFTVATILYYFWDYKKNEDKEKELVLNKDAFAFQCNLDKPDLFYNSIYVLIIFLLIFIGKITSRFEIIFKYVIYITYSSYVSIATGPLMNVNID</sequence>
<feature type="transmembrane region" description="Helical" evidence="8">
    <location>
        <begin position="610"/>
        <end position="627"/>
    </location>
</feature>
<keyword evidence="7" id="KW-0998">Cell outer membrane</keyword>
<feature type="transmembrane region" description="Helical" evidence="8">
    <location>
        <begin position="443"/>
        <end position="466"/>
    </location>
</feature>
<keyword evidence="5" id="KW-0732">Signal</keyword>